<keyword evidence="7" id="KW-0804">Transcription</keyword>
<dbReference type="InterPro" id="IPR039420">
    <property type="entry name" value="WalR-like"/>
</dbReference>
<feature type="DNA-binding region" description="OmpR/PhoB-type" evidence="10">
    <location>
        <begin position="124"/>
        <end position="222"/>
    </location>
</feature>
<dbReference type="SMART" id="SM00448">
    <property type="entry name" value="REC"/>
    <property type="match status" value="1"/>
</dbReference>
<evidence type="ECO:0000256" key="1">
    <source>
        <dbReference type="ARBA" id="ARBA00003612"/>
    </source>
</evidence>
<dbReference type="PROSITE" id="PS51755">
    <property type="entry name" value="OMPR_PHOB"/>
    <property type="match status" value="1"/>
</dbReference>
<name>A0AA35S2N8_GEOBA</name>
<accession>A0AA35S2N8</accession>
<evidence type="ECO:0000256" key="3">
    <source>
        <dbReference type="ARBA" id="ARBA00022553"/>
    </source>
</evidence>
<evidence type="ECO:0000313" key="14">
    <source>
        <dbReference type="Proteomes" id="UP001174909"/>
    </source>
</evidence>
<feature type="modified residue" description="4-aspartylphosphate" evidence="9">
    <location>
        <position position="49"/>
    </location>
</feature>
<evidence type="ECO:0000256" key="10">
    <source>
        <dbReference type="PROSITE-ProRule" id="PRU01091"/>
    </source>
</evidence>
<evidence type="ECO:0000313" key="13">
    <source>
        <dbReference type="EMBL" id="CAI8022333.1"/>
    </source>
</evidence>
<comment type="function">
    <text evidence="1">Probable promoter-specific protein mediating the interaction between DNA and RNA polymerase.</text>
</comment>
<keyword evidence="3 9" id="KW-0597">Phosphoprotein</keyword>
<comment type="caution">
    <text evidence="13">The sequence shown here is derived from an EMBL/GenBank/DDBJ whole genome shotgun (WGS) entry which is preliminary data.</text>
</comment>
<dbReference type="FunFam" id="1.10.10.10:FF:000018">
    <property type="entry name" value="DNA-binding response regulator ResD"/>
    <property type="match status" value="1"/>
</dbReference>
<keyword evidence="5" id="KW-0805">Transcription regulation</keyword>
<dbReference type="InterPro" id="IPR036388">
    <property type="entry name" value="WH-like_DNA-bd_sf"/>
</dbReference>
<evidence type="ECO:0000256" key="6">
    <source>
        <dbReference type="ARBA" id="ARBA00023125"/>
    </source>
</evidence>
<dbReference type="PROSITE" id="PS50110">
    <property type="entry name" value="RESPONSE_REGULATORY"/>
    <property type="match status" value="1"/>
</dbReference>
<keyword evidence="6 10" id="KW-0238">DNA-binding</keyword>
<dbReference type="InterPro" id="IPR001789">
    <property type="entry name" value="Sig_transdc_resp-reg_receiver"/>
</dbReference>
<evidence type="ECO:0000259" key="12">
    <source>
        <dbReference type="PROSITE" id="PS51755"/>
    </source>
</evidence>
<evidence type="ECO:0000259" key="11">
    <source>
        <dbReference type="PROSITE" id="PS50110"/>
    </source>
</evidence>
<dbReference type="Pfam" id="PF00072">
    <property type="entry name" value="Response_reg"/>
    <property type="match status" value="1"/>
</dbReference>
<dbReference type="EMBL" id="CASHTH010001945">
    <property type="protein sequence ID" value="CAI8022333.1"/>
    <property type="molecule type" value="Genomic_DNA"/>
</dbReference>
<sequence length="224" mass="25505">ILVIEDDPDIVELLRYNLERESYRVTSAATGAEGWAQLERERPDLLILDLMLPEISGFDLCRRLRRDSEYQSLPVIMLTARSEEADVIAGIELGADDYITKPFSPRELVARVGRTEQPAPSPDEGALQFGDLVIDPTSHEVRRGGDDLPVTHLEFKLLHYLASHPQRVFSREQLLDRVWGHEKYITLRSVDVYVRRLRQKVDVSGNSSLLKTVRGAGYRFEPPP</sequence>
<dbReference type="GO" id="GO:0000976">
    <property type="term" value="F:transcription cis-regulatory region binding"/>
    <property type="evidence" value="ECO:0007669"/>
    <property type="project" value="TreeGrafter"/>
</dbReference>
<dbReference type="Gene3D" id="1.10.10.10">
    <property type="entry name" value="Winged helix-like DNA-binding domain superfamily/Winged helix DNA-binding domain"/>
    <property type="match status" value="1"/>
</dbReference>
<dbReference type="GO" id="GO:0006355">
    <property type="term" value="P:regulation of DNA-templated transcription"/>
    <property type="evidence" value="ECO:0007669"/>
    <property type="project" value="InterPro"/>
</dbReference>
<dbReference type="Gene3D" id="3.40.50.2300">
    <property type="match status" value="1"/>
</dbReference>
<dbReference type="SMART" id="SM00862">
    <property type="entry name" value="Trans_reg_C"/>
    <property type="match status" value="1"/>
</dbReference>
<feature type="domain" description="OmpR/PhoB-type" evidence="12">
    <location>
        <begin position="124"/>
        <end position="222"/>
    </location>
</feature>
<dbReference type="GO" id="GO:0005829">
    <property type="term" value="C:cytosol"/>
    <property type="evidence" value="ECO:0007669"/>
    <property type="project" value="TreeGrafter"/>
</dbReference>
<feature type="domain" description="Response regulatory" evidence="11">
    <location>
        <begin position="1"/>
        <end position="116"/>
    </location>
</feature>
<evidence type="ECO:0000256" key="7">
    <source>
        <dbReference type="ARBA" id="ARBA00023163"/>
    </source>
</evidence>
<evidence type="ECO:0000256" key="8">
    <source>
        <dbReference type="ARBA" id="ARBA00032623"/>
    </source>
</evidence>
<dbReference type="GO" id="GO:0032993">
    <property type="term" value="C:protein-DNA complex"/>
    <property type="evidence" value="ECO:0007669"/>
    <property type="project" value="TreeGrafter"/>
</dbReference>
<gene>
    <name evidence="13" type="ORF">GBAR_LOCUS13127</name>
</gene>
<evidence type="ECO:0000256" key="5">
    <source>
        <dbReference type="ARBA" id="ARBA00023015"/>
    </source>
</evidence>
<dbReference type="Proteomes" id="UP001174909">
    <property type="component" value="Unassembled WGS sequence"/>
</dbReference>
<protein>
    <recommendedName>
        <fullName evidence="2">Probable transcriptional regulator ycf27</fullName>
    </recommendedName>
    <alternativeName>
        <fullName evidence="8">OmpR-like protein</fullName>
    </alternativeName>
</protein>
<dbReference type="PANTHER" id="PTHR48111">
    <property type="entry name" value="REGULATOR OF RPOS"/>
    <property type="match status" value="1"/>
</dbReference>
<feature type="non-terminal residue" evidence="13">
    <location>
        <position position="224"/>
    </location>
</feature>
<dbReference type="FunFam" id="3.40.50.2300:FF:000001">
    <property type="entry name" value="DNA-binding response regulator PhoB"/>
    <property type="match status" value="1"/>
</dbReference>
<dbReference type="InterPro" id="IPR001867">
    <property type="entry name" value="OmpR/PhoB-type_DNA-bd"/>
</dbReference>
<dbReference type="Pfam" id="PF00486">
    <property type="entry name" value="Trans_reg_C"/>
    <property type="match status" value="1"/>
</dbReference>
<keyword evidence="4" id="KW-0902">Two-component regulatory system</keyword>
<proteinExistence type="predicted"/>
<dbReference type="GO" id="GO:0000156">
    <property type="term" value="F:phosphorelay response regulator activity"/>
    <property type="evidence" value="ECO:0007669"/>
    <property type="project" value="TreeGrafter"/>
</dbReference>
<evidence type="ECO:0000256" key="2">
    <source>
        <dbReference type="ARBA" id="ARBA00015955"/>
    </source>
</evidence>
<reference evidence="13" key="1">
    <citation type="submission" date="2023-03" db="EMBL/GenBank/DDBJ databases">
        <authorList>
            <person name="Steffen K."/>
            <person name="Cardenas P."/>
        </authorList>
    </citation>
    <scope>NUCLEOTIDE SEQUENCE</scope>
</reference>
<dbReference type="SUPFAM" id="SSF52172">
    <property type="entry name" value="CheY-like"/>
    <property type="match status" value="1"/>
</dbReference>
<dbReference type="AlphaFoldDB" id="A0AA35S2N8"/>
<keyword evidence="14" id="KW-1185">Reference proteome</keyword>
<evidence type="ECO:0000256" key="9">
    <source>
        <dbReference type="PROSITE-ProRule" id="PRU00169"/>
    </source>
</evidence>
<evidence type="ECO:0000256" key="4">
    <source>
        <dbReference type="ARBA" id="ARBA00023012"/>
    </source>
</evidence>
<dbReference type="CDD" id="cd00383">
    <property type="entry name" value="trans_reg_C"/>
    <property type="match status" value="1"/>
</dbReference>
<dbReference type="PANTHER" id="PTHR48111:SF40">
    <property type="entry name" value="PHOSPHATE REGULON TRANSCRIPTIONAL REGULATORY PROTEIN PHOB"/>
    <property type="match status" value="1"/>
</dbReference>
<organism evidence="13 14">
    <name type="scientific">Geodia barretti</name>
    <name type="common">Barrett's horny sponge</name>
    <dbReference type="NCBI Taxonomy" id="519541"/>
    <lineage>
        <taxon>Eukaryota</taxon>
        <taxon>Metazoa</taxon>
        <taxon>Porifera</taxon>
        <taxon>Demospongiae</taxon>
        <taxon>Heteroscleromorpha</taxon>
        <taxon>Tetractinellida</taxon>
        <taxon>Astrophorina</taxon>
        <taxon>Geodiidae</taxon>
        <taxon>Geodia</taxon>
    </lineage>
</organism>
<dbReference type="Gene3D" id="6.10.250.690">
    <property type="match status" value="1"/>
</dbReference>
<dbReference type="InterPro" id="IPR011006">
    <property type="entry name" value="CheY-like_superfamily"/>
</dbReference>